<gene>
    <name evidence="2" type="ORF">J2T07_000566</name>
</gene>
<name>A0ABT9SWR3_9GAMM</name>
<proteinExistence type="predicted"/>
<protein>
    <submittedName>
        <fullName evidence="2">DsbA family dithiol-disulfide isomerase</fullName>
    </submittedName>
</protein>
<dbReference type="Proteomes" id="UP001237737">
    <property type="component" value="Unassembled WGS sequence"/>
</dbReference>
<dbReference type="InterPro" id="IPR036249">
    <property type="entry name" value="Thioredoxin-like_sf"/>
</dbReference>
<evidence type="ECO:0000313" key="2">
    <source>
        <dbReference type="EMBL" id="MDQ0008407.1"/>
    </source>
</evidence>
<dbReference type="InterPro" id="IPR001853">
    <property type="entry name" value="DSBA-like_thioredoxin_dom"/>
</dbReference>
<keyword evidence="3" id="KW-1185">Reference proteome</keyword>
<comment type="caution">
    <text evidence="2">The sequence shown here is derived from an EMBL/GenBank/DDBJ whole genome shotgun (WGS) entry which is preliminary data.</text>
</comment>
<evidence type="ECO:0000313" key="3">
    <source>
        <dbReference type="Proteomes" id="UP001237737"/>
    </source>
</evidence>
<dbReference type="Gene3D" id="3.40.30.10">
    <property type="entry name" value="Glutaredoxin"/>
    <property type="match status" value="1"/>
</dbReference>
<organism evidence="2 3">
    <name type="scientific">Luteibacter jiangsuensis</name>
    <dbReference type="NCBI Taxonomy" id="637577"/>
    <lineage>
        <taxon>Bacteria</taxon>
        <taxon>Pseudomonadati</taxon>
        <taxon>Pseudomonadota</taxon>
        <taxon>Gammaproteobacteria</taxon>
        <taxon>Lysobacterales</taxon>
        <taxon>Rhodanobacteraceae</taxon>
        <taxon>Luteibacter</taxon>
    </lineage>
</organism>
<dbReference type="RefSeq" id="WP_306847051.1">
    <property type="nucleotide sequence ID" value="NZ_JAUSSK010000001.1"/>
</dbReference>
<sequence>MRIPIHVTSDFICPWCYIGEKRLQKAIQGLPADIEVDIRWLPFELNPDMPVDGLDRKAYRSRKFGSLEISRRKDAQTVEAGRPDGAVFDYDAIERTPNTLLAHRAAAFAKRSGKQHSFVEAAFHGYFAEGRDIGTTSALLDIASEVGLDREALLAFLDTDEGIDEIRALENAAMERGISAVPLIEIDGIAITGAQSPEIIRKAILDAGKAT</sequence>
<accession>A0ABT9SWR3</accession>
<dbReference type="Pfam" id="PF01323">
    <property type="entry name" value="DSBA"/>
    <property type="match status" value="1"/>
</dbReference>
<dbReference type="SUPFAM" id="SSF52833">
    <property type="entry name" value="Thioredoxin-like"/>
    <property type="match status" value="1"/>
</dbReference>
<dbReference type="CDD" id="cd03024">
    <property type="entry name" value="DsbA_FrnE"/>
    <property type="match status" value="1"/>
</dbReference>
<feature type="domain" description="DSBA-like thioredoxin" evidence="1">
    <location>
        <begin position="7"/>
        <end position="204"/>
    </location>
</feature>
<dbReference type="PANTHER" id="PTHR13887:SF41">
    <property type="entry name" value="THIOREDOXIN SUPERFAMILY PROTEIN"/>
    <property type="match status" value="1"/>
</dbReference>
<reference evidence="2 3" key="1">
    <citation type="submission" date="2023-07" db="EMBL/GenBank/DDBJ databases">
        <title>Sorghum-associated microbial communities from plants grown in Nebraska, USA.</title>
        <authorList>
            <person name="Schachtman D."/>
        </authorList>
    </citation>
    <scope>NUCLEOTIDE SEQUENCE [LARGE SCALE GENOMIC DNA]</scope>
    <source>
        <strain evidence="2 3">CC60</strain>
    </source>
</reference>
<dbReference type="GO" id="GO:0016853">
    <property type="term" value="F:isomerase activity"/>
    <property type="evidence" value="ECO:0007669"/>
    <property type="project" value="UniProtKB-KW"/>
</dbReference>
<evidence type="ECO:0000259" key="1">
    <source>
        <dbReference type="Pfam" id="PF01323"/>
    </source>
</evidence>
<keyword evidence="2" id="KW-0413">Isomerase</keyword>
<dbReference type="PANTHER" id="PTHR13887">
    <property type="entry name" value="GLUTATHIONE S-TRANSFERASE KAPPA"/>
    <property type="match status" value="1"/>
</dbReference>
<dbReference type="EMBL" id="JAUSSK010000001">
    <property type="protein sequence ID" value="MDQ0008407.1"/>
    <property type="molecule type" value="Genomic_DNA"/>
</dbReference>